<dbReference type="InterPro" id="IPR050810">
    <property type="entry name" value="Bact_Secretion_Sys_Channel"/>
</dbReference>
<dbReference type="PANTHER" id="PTHR30332">
    <property type="entry name" value="PROBABLE GENERAL SECRETION PATHWAY PROTEIN D"/>
    <property type="match status" value="1"/>
</dbReference>
<dbReference type="InterPro" id="IPR005644">
    <property type="entry name" value="NolW-like"/>
</dbReference>
<dbReference type="InterPro" id="IPR013356">
    <property type="entry name" value="T2SS_GspD"/>
</dbReference>
<comment type="similarity">
    <text evidence="2">Belongs to the bacterial secretin family. GSP D subfamily.</text>
</comment>
<dbReference type="PANTHER" id="PTHR30332:SF25">
    <property type="entry name" value="SECRETIN XPSD"/>
    <property type="match status" value="1"/>
</dbReference>
<evidence type="ECO:0000256" key="4">
    <source>
        <dbReference type="ARBA" id="ARBA00022452"/>
    </source>
</evidence>
<dbReference type="PROSITE" id="PS51257">
    <property type="entry name" value="PROKAR_LIPOPROTEIN"/>
    <property type="match status" value="1"/>
</dbReference>
<keyword evidence="16" id="KW-1185">Reference proteome</keyword>
<evidence type="ECO:0000259" key="12">
    <source>
        <dbReference type="Pfam" id="PF00263"/>
    </source>
</evidence>
<comment type="caution">
    <text evidence="15">The sequence shown here is derived from an EMBL/GenBank/DDBJ whole genome shotgun (WGS) entry which is preliminary data.</text>
</comment>
<protein>
    <submittedName>
        <fullName evidence="15">Type II secretion system secretin GspD</fullName>
    </submittedName>
</protein>
<evidence type="ECO:0000313" key="16">
    <source>
        <dbReference type="Proteomes" id="UP001559025"/>
    </source>
</evidence>
<evidence type="ECO:0000256" key="6">
    <source>
        <dbReference type="ARBA" id="ARBA00022729"/>
    </source>
</evidence>
<evidence type="ECO:0000313" key="15">
    <source>
        <dbReference type="EMBL" id="MEX4010569.1"/>
    </source>
</evidence>
<dbReference type="Gene3D" id="3.30.1370.120">
    <property type="match status" value="3"/>
</dbReference>
<dbReference type="InterPro" id="IPR004846">
    <property type="entry name" value="T2SS/T3SS_dom"/>
</dbReference>
<evidence type="ECO:0000256" key="2">
    <source>
        <dbReference type="ARBA" id="ARBA00006980"/>
    </source>
</evidence>
<evidence type="ECO:0000256" key="5">
    <source>
        <dbReference type="ARBA" id="ARBA00022692"/>
    </source>
</evidence>
<feature type="domain" description="NolW-like" evidence="13">
    <location>
        <begin position="341"/>
        <end position="464"/>
    </location>
</feature>
<feature type="domain" description="NolW-like" evidence="13">
    <location>
        <begin position="268"/>
        <end position="331"/>
    </location>
</feature>
<feature type="region of interest" description="Disordered" evidence="11">
    <location>
        <begin position="364"/>
        <end position="386"/>
    </location>
</feature>
<evidence type="ECO:0000256" key="8">
    <source>
        <dbReference type="ARBA" id="ARBA00023136"/>
    </source>
</evidence>
<name>A0ABV3X158_9HYPH</name>
<evidence type="ECO:0000259" key="14">
    <source>
        <dbReference type="Pfam" id="PF21305"/>
    </source>
</evidence>
<keyword evidence="5" id="KW-0812">Transmembrane</keyword>
<keyword evidence="7" id="KW-0653">Protein transport</keyword>
<dbReference type="Pfam" id="PF21305">
    <property type="entry name" value="type_II_gspD_N0"/>
    <property type="match status" value="1"/>
</dbReference>
<keyword evidence="6" id="KW-0732">Signal</keyword>
<evidence type="ECO:0000259" key="13">
    <source>
        <dbReference type="Pfam" id="PF03958"/>
    </source>
</evidence>
<evidence type="ECO:0000256" key="11">
    <source>
        <dbReference type="SAM" id="MobiDB-lite"/>
    </source>
</evidence>
<feature type="domain" description="GspD-like N0" evidence="14">
    <location>
        <begin position="107"/>
        <end position="173"/>
    </location>
</feature>
<dbReference type="InterPro" id="IPR049371">
    <property type="entry name" value="GspD-like_N0"/>
</dbReference>
<reference evidence="15 16" key="1">
    <citation type="submission" date="2024-01" db="EMBL/GenBank/DDBJ databases">
        <title>New evidence supports the origin of RcGTA from prophage.</title>
        <authorList>
            <person name="Xu Y."/>
            <person name="Liu B."/>
            <person name="Chen F."/>
        </authorList>
    </citation>
    <scope>NUCLEOTIDE SEQUENCE [LARGE SCALE GENOMIC DNA]</scope>
    <source>
        <strain evidence="15 16">CBW1107-2</strain>
    </source>
</reference>
<evidence type="ECO:0000256" key="1">
    <source>
        <dbReference type="ARBA" id="ARBA00004442"/>
    </source>
</evidence>
<dbReference type="EMBL" id="JAZHFV010000016">
    <property type="protein sequence ID" value="MEX4010569.1"/>
    <property type="molecule type" value="Genomic_DNA"/>
</dbReference>
<evidence type="ECO:0000256" key="10">
    <source>
        <dbReference type="RuleBase" id="RU004004"/>
    </source>
</evidence>
<dbReference type="RefSeq" id="WP_368805230.1">
    <property type="nucleotide sequence ID" value="NZ_JAZHFV010000016.1"/>
</dbReference>
<keyword evidence="3 10" id="KW-0813">Transport</keyword>
<dbReference type="InterPro" id="IPR001775">
    <property type="entry name" value="GspD/PilQ"/>
</dbReference>
<dbReference type="Proteomes" id="UP001559025">
    <property type="component" value="Unassembled WGS sequence"/>
</dbReference>
<dbReference type="InterPro" id="IPR038591">
    <property type="entry name" value="NolW-like_sf"/>
</dbReference>
<feature type="domain" description="NolW-like" evidence="13">
    <location>
        <begin position="203"/>
        <end position="260"/>
    </location>
</feature>
<evidence type="ECO:0000256" key="9">
    <source>
        <dbReference type="ARBA" id="ARBA00023237"/>
    </source>
</evidence>
<accession>A0ABV3X158</accession>
<feature type="domain" description="Type II/III secretion system secretin-like" evidence="12">
    <location>
        <begin position="537"/>
        <end position="700"/>
    </location>
</feature>
<gene>
    <name evidence="15" type="primary">gspD</name>
    <name evidence="15" type="ORF">V1479_24995</name>
</gene>
<keyword evidence="4" id="KW-1134">Transmembrane beta strand</keyword>
<organism evidence="15 16">
    <name type="scientific">Neoaquamicrobium sediminum</name>
    <dbReference type="NCBI Taxonomy" id="1849104"/>
    <lineage>
        <taxon>Bacteria</taxon>
        <taxon>Pseudomonadati</taxon>
        <taxon>Pseudomonadota</taxon>
        <taxon>Alphaproteobacteria</taxon>
        <taxon>Hyphomicrobiales</taxon>
        <taxon>Phyllobacteriaceae</taxon>
        <taxon>Neoaquamicrobium</taxon>
    </lineage>
</organism>
<dbReference type="NCBIfam" id="TIGR02517">
    <property type="entry name" value="type_II_gspD"/>
    <property type="match status" value="1"/>
</dbReference>
<evidence type="ECO:0000256" key="3">
    <source>
        <dbReference type="ARBA" id="ARBA00022448"/>
    </source>
</evidence>
<dbReference type="Pfam" id="PF03958">
    <property type="entry name" value="Secretin_N"/>
    <property type="match status" value="3"/>
</dbReference>
<proteinExistence type="inferred from homology"/>
<comment type="subcellular location">
    <subcellularLocation>
        <location evidence="1 10">Cell outer membrane</location>
    </subcellularLocation>
</comment>
<dbReference type="Pfam" id="PF00263">
    <property type="entry name" value="Secretin"/>
    <property type="match status" value="1"/>
</dbReference>
<dbReference type="PRINTS" id="PR01032">
    <property type="entry name" value="PHAGEIV"/>
</dbReference>
<sequence length="737" mass="78639">MKVGSGDIVAAKRARFATVLGAAALLLSACVSGKNIEEAMRPDPLERATNADLTARNPSGGGFLSSFGFGRGNSSQAQLYGGTDRTSVVAQASELSRVVTSGETFEVNLDGAEVAVATRTILGEILRISYVIDPRVTGQVSIVTARPVPAAEILSMFEASLRSNDIALVREGNRFRLMVAAEAMGVAQLDQSVTIQPGYGATVLPLRHVSADTILPLLENFVTRQGMVRADAGGNSLIFQGTAEERRAAIAAARSFDQDWLADQSVGLFPIENSTPAAMIPELERVLGLNEGGRGRNTVSLQPIERTNTIMVVARTNQLLHRAASWIKRLDTTNVAGSNLRVYRVQHADARRLASMVNALFTGGASAQDDPSRQFPPGSRPTLQQGTDEPMAMASAMTGEQNNGEAFAAEQPQFSAPVGGGQALLENVRITANPENNSILIYARPDQQRVIEQAIIALDRPSAQVAIEATIAEVTLTNDLRYGVQFFLKSQDLGLGDDDGSIGLFRDVGAAAIDRVLPGFNLLLGPESDPRLIIDALRGVTEVKVLSSPSVVVLDNRTASLLVGDEVPVVTRTAQTIDDPDAPIVNNVEFRNTGVILNVLPRITANGTINLLIEQEISSVARGSPALTPTISQRKVNSTVSVASGQTVLLGGLISENQTKGRDGIPILGDAPIIGDLFRTNTNRATRTELIVLIRPQIIRDSLDAQNVAEQMRSQLRVMGTPSRNVPLQRPARTLIE</sequence>
<keyword evidence="9" id="KW-0998">Cell outer membrane</keyword>
<dbReference type="PRINTS" id="PR00811">
    <property type="entry name" value="BCTERIALGSPD"/>
</dbReference>
<keyword evidence="8" id="KW-0472">Membrane</keyword>
<evidence type="ECO:0000256" key="7">
    <source>
        <dbReference type="ARBA" id="ARBA00022927"/>
    </source>
</evidence>